<dbReference type="GO" id="GO:0004519">
    <property type="term" value="F:endonuclease activity"/>
    <property type="evidence" value="ECO:0007669"/>
    <property type="project" value="UniProtKB-KW"/>
</dbReference>
<feature type="compositionally biased region" description="Gly residues" evidence="7">
    <location>
        <begin position="874"/>
        <end position="897"/>
    </location>
</feature>
<dbReference type="GO" id="GO:0003676">
    <property type="term" value="F:nucleic acid binding"/>
    <property type="evidence" value="ECO:0007669"/>
    <property type="project" value="InterPro"/>
</dbReference>
<dbReference type="InterPro" id="IPR043128">
    <property type="entry name" value="Rev_trsase/Diguanyl_cyclase"/>
</dbReference>
<organism evidence="9 10">
    <name type="scientific">Phytophthora fragariae</name>
    <dbReference type="NCBI Taxonomy" id="53985"/>
    <lineage>
        <taxon>Eukaryota</taxon>
        <taxon>Sar</taxon>
        <taxon>Stramenopiles</taxon>
        <taxon>Oomycota</taxon>
        <taxon>Peronosporomycetes</taxon>
        <taxon>Peronosporales</taxon>
        <taxon>Peronosporaceae</taxon>
        <taxon>Phytophthora</taxon>
    </lineage>
</organism>
<dbReference type="InterPro" id="IPR041373">
    <property type="entry name" value="RT_RNaseH"/>
</dbReference>
<dbReference type="InterPro" id="IPR036397">
    <property type="entry name" value="RNaseH_sf"/>
</dbReference>
<dbReference type="Proteomes" id="UP000433483">
    <property type="component" value="Unassembled WGS sequence"/>
</dbReference>
<dbReference type="GO" id="GO:0015074">
    <property type="term" value="P:DNA integration"/>
    <property type="evidence" value="ECO:0007669"/>
    <property type="project" value="InterPro"/>
</dbReference>
<dbReference type="Pfam" id="PF17921">
    <property type="entry name" value="Integrase_H2C2"/>
    <property type="match status" value="1"/>
</dbReference>
<keyword evidence="10" id="KW-1185">Reference proteome</keyword>
<evidence type="ECO:0000313" key="10">
    <source>
        <dbReference type="Proteomes" id="UP000433483"/>
    </source>
</evidence>
<feature type="domain" description="Integrase catalytic" evidence="8">
    <location>
        <begin position="340"/>
        <end position="509"/>
    </location>
</feature>
<feature type="region of interest" description="Disordered" evidence="7">
    <location>
        <begin position="651"/>
        <end position="905"/>
    </location>
</feature>
<evidence type="ECO:0000256" key="4">
    <source>
        <dbReference type="ARBA" id="ARBA00022759"/>
    </source>
</evidence>
<evidence type="ECO:0000256" key="7">
    <source>
        <dbReference type="SAM" id="MobiDB-lite"/>
    </source>
</evidence>
<evidence type="ECO:0000259" key="8">
    <source>
        <dbReference type="PROSITE" id="PS50994"/>
    </source>
</evidence>
<dbReference type="SUPFAM" id="SSF53098">
    <property type="entry name" value="Ribonuclease H-like"/>
    <property type="match status" value="1"/>
</dbReference>
<accession>A0A6A3VLF3</accession>
<dbReference type="InterPro" id="IPR041588">
    <property type="entry name" value="Integrase_H2C2"/>
</dbReference>
<keyword evidence="1" id="KW-0808">Transferase</keyword>
<keyword evidence="6" id="KW-0695">RNA-directed DNA polymerase</keyword>
<comment type="caution">
    <text evidence="9">The sequence shown here is derived from an EMBL/GenBank/DDBJ whole genome shotgun (WGS) entry which is preliminary data.</text>
</comment>
<feature type="compositionally biased region" description="Basic and acidic residues" evidence="7">
    <location>
        <begin position="821"/>
        <end position="859"/>
    </location>
</feature>
<dbReference type="Gene3D" id="1.10.340.70">
    <property type="match status" value="1"/>
</dbReference>
<dbReference type="InterPro" id="IPR001584">
    <property type="entry name" value="Integrase_cat-core"/>
</dbReference>
<proteinExistence type="predicted"/>
<keyword evidence="2" id="KW-0548">Nucleotidyltransferase</keyword>
<dbReference type="FunFam" id="3.10.20.370:FF:000001">
    <property type="entry name" value="Retrovirus-related Pol polyprotein from transposon 17.6-like protein"/>
    <property type="match status" value="1"/>
</dbReference>
<dbReference type="Gene3D" id="3.30.420.10">
    <property type="entry name" value="Ribonuclease H-like superfamily/Ribonuclease H"/>
    <property type="match status" value="1"/>
</dbReference>
<feature type="compositionally biased region" description="Basic and acidic residues" evidence="7">
    <location>
        <begin position="743"/>
        <end position="752"/>
    </location>
</feature>
<evidence type="ECO:0000256" key="5">
    <source>
        <dbReference type="ARBA" id="ARBA00022801"/>
    </source>
</evidence>
<dbReference type="PANTHER" id="PTHR37984:SF5">
    <property type="entry name" value="PROTEIN NYNRIN-LIKE"/>
    <property type="match status" value="1"/>
</dbReference>
<keyword evidence="4" id="KW-0255">Endonuclease</keyword>
<dbReference type="FunFam" id="3.30.70.270:FF:000020">
    <property type="entry name" value="Transposon Tf2-6 polyprotein-like Protein"/>
    <property type="match status" value="1"/>
</dbReference>
<protein>
    <recommendedName>
        <fullName evidence="8">Integrase catalytic domain-containing protein</fullName>
    </recommendedName>
</protein>
<evidence type="ECO:0000256" key="1">
    <source>
        <dbReference type="ARBA" id="ARBA00022679"/>
    </source>
</evidence>
<sequence length="988" mass="107977">MASFVDSVARFPTPTDTTTVMRFVHMAGYYRRFVSDFASKVAPLTRLLRKGVVWRWAEPQQEAFEQLKKELTQRPLLAYPDFSKPFKLVTDASKVGLGAALTQDQGQGEQPITYASKINSETVANYTITELERAAVVWAVKLFRPYLYGRRFELVTDHAALKWLMTSKEWTGRLHRWALQLQEYDFEIIYRAGTSNVVADALSRAPVGAVVGAAERPTGEQGAASSVGQLADEVIGKEQAKDRVVKNLRQKGKYRDRVIVVEDEIVYIVQSDGSKKVVLPAALWAVALREGHDSIYSCHLGTPQTYERVARSYWWPDMRAYVRRWVQSCRDCGSRKTKQKEVIPPLRSQGMGSAGDRWALDVAGPLPVTADGNRYVVAAVDYATRYAAVAVVPHHTAQDIAKFIANKLVFVYGPMREVVMDGASELNGKVLDALVKALQAKQLTPVPYRPALLGLVERFHRSWKDMVAMYVTEAQDDWDQWLHCAAYAYNGAKHSGTGYSPNELMMGRKLRAPSELLRSNSVTQTGSFAEYHRKLVANMARATEAAHAALAKDQLRRERYYNRRVRQDAHFETGDLVWVLKPPKGKGITKLAHQWVGPAKIVQSAGIDNWEVVRDDTDEHSIVHCSFLASSHCPSDSLGVIAERVIAELELEDGDGGELTNDGSGDGPPATPRMEVRATPSADGAGAGKHAPRPERRGVEQVPTQAAGGNEQRREHAAMTGQRGTSGATGESREPAPASAKRIGQDSEEKRRGSPSSAAARSQSSEIVHGPEIRGPGGGDASKAPLPGIAVPAASKAGGAETSMAAQPKPPVRNRGRKRKAEADAEAKVLEEGRQRRRREAEAREARAARRQAAHHEPSAAEAKAAGADSASGIHGGADTQGGDDGGGGRAAAGDGQGAAVEMLRGRGQARWQPPMPELLQVETAGYIVERARRRVRNRAGRYVREHQVEYSTGPGRPTGRRWLTEAKFERLEDAAKVVDDFGAGDGV</sequence>
<evidence type="ECO:0000256" key="6">
    <source>
        <dbReference type="ARBA" id="ARBA00022918"/>
    </source>
</evidence>
<keyword evidence="5" id="KW-0378">Hydrolase</keyword>
<dbReference type="SUPFAM" id="SSF56672">
    <property type="entry name" value="DNA/RNA polymerases"/>
    <property type="match status" value="1"/>
</dbReference>
<evidence type="ECO:0000313" key="9">
    <source>
        <dbReference type="EMBL" id="KAE9167771.1"/>
    </source>
</evidence>
<dbReference type="InterPro" id="IPR043502">
    <property type="entry name" value="DNA/RNA_pol_sf"/>
</dbReference>
<keyword evidence="3" id="KW-0540">Nuclease</keyword>
<dbReference type="EMBL" id="QXGB01004046">
    <property type="protein sequence ID" value="KAE9167771.1"/>
    <property type="molecule type" value="Genomic_DNA"/>
</dbReference>
<dbReference type="Gene3D" id="3.30.70.270">
    <property type="match status" value="1"/>
</dbReference>
<evidence type="ECO:0000256" key="2">
    <source>
        <dbReference type="ARBA" id="ARBA00022695"/>
    </source>
</evidence>
<dbReference type="InterPro" id="IPR050951">
    <property type="entry name" value="Retrovirus_Pol_polyprotein"/>
</dbReference>
<dbReference type="InterPro" id="IPR012337">
    <property type="entry name" value="RNaseH-like_sf"/>
</dbReference>
<feature type="compositionally biased region" description="Low complexity" evidence="7">
    <location>
        <begin position="860"/>
        <end position="873"/>
    </location>
</feature>
<dbReference type="Pfam" id="PF17917">
    <property type="entry name" value="RT_RNaseH"/>
    <property type="match status" value="1"/>
</dbReference>
<dbReference type="GO" id="GO:0003964">
    <property type="term" value="F:RNA-directed DNA polymerase activity"/>
    <property type="evidence" value="ECO:0007669"/>
    <property type="project" value="UniProtKB-KW"/>
</dbReference>
<reference evidence="9 10" key="1">
    <citation type="submission" date="2018-08" db="EMBL/GenBank/DDBJ databases">
        <title>Genomic investigation of the strawberry pathogen Phytophthora fragariae indicates pathogenicity is determined by transcriptional variation in three key races.</title>
        <authorList>
            <person name="Adams T.M."/>
            <person name="Armitage A.D."/>
            <person name="Sobczyk M.K."/>
            <person name="Bates H.J."/>
            <person name="Dunwell J.M."/>
            <person name="Nellist C.F."/>
            <person name="Harrison R.J."/>
        </authorList>
    </citation>
    <scope>NUCLEOTIDE SEQUENCE [LARGE SCALE GENOMIC DNA]</scope>
    <source>
        <strain evidence="9 10">NOV-27</strain>
    </source>
</reference>
<dbReference type="AlphaFoldDB" id="A0A6A3VLF3"/>
<gene>
    <name evidence="9" type="ORF">PF005_g28651</name>
</gene>
<dbReference type="GO" id="GO:0016787">
    <property type="term" value="F:hydrolase activity"/>
    <property type="evidence" value="ECO:0007669"/>
    <property type="project" value="UniProtKB-KW"/>
</dbReference>
<evidence type="ECO:0000256" key="3">
    <source>
        <dbReference type="ARBA" id="ARBA00022722"/>
    </source>
</evidence>
<dbReference type="PROSITE" id="PS50994">
    <property type="entry name" value="INTEGRASE"/>
    <property type="match status" value="1"/>
</dbReference>
<name>A0A6A3VLF3_9STRA</name>
<dbReference type="OrthoDB" id="122220at2759"/>
<dbReference type="FunFam" id="1.10.340.70:FF:000001">
    <property type="entry name" value="Retrovirus-related Pol polyprotein from transposon gypsy-like Protein"/>
    <property type="match status" value="1"/>
</dbReference>
<dbReference type="CDD" id="cd09274">
    <property type="entry name" value="RNase_HI_RT_Ty3"/>
    <property type="match status" value="1"/>
</dbReference>
<feature type="compositionally biased region" description="Low complexity" evidence="7">
    <location>
        <begin position="754"/>
        <end position="765"/>
    </location>
</feature>
<dbReference type="PANTHER" id="PTHR37984">
    <property type="entry name" value="PROTEIN CBG26694"/>
    <property type="match status" value="1"/>
</dbReference>